<comment type="caution">
    <text evidence="8">The sequence shown here is derived from an EMBL/GenBank/DDBJ whole genome shotgun (WGS) entry which is preliminary data.</text>
</comment>
<dbReference type="PATRIC" id="fig|1088868.3.peg.1309"/>
<evidence type="ECO:0000313" key="9">
    <source>
        <dbReference type="Proteomes" id="UP000005939"/>
    </source>
</evidence>
<keyword evidence="5 6" id="KW-0472">Membrane</keyword>
<evidence type="ECO:0000256" key="6">
    <source>
        <dbReference type="SAM" id="Phobius"/>
    </source>
</evidence>
<evidence type="ECO:0000256" key="1">
    <source>
        <dbReference type="ARBA" id="ARBA00004651"/>
    </source>
</evidence>
<feature type="transmembrane region" description="Helical" evidence="6">
    <location>
        <begin position="43"/>
        <end position="65"/>
    </location>
</feature>
<dbReference type="SUPFAM" id="SSF103481">
    <property type="entry name" value="Multidrug resistance efflux transporter EmrE"/>
    <property type="match status" value="2"/>
</dbReference>
<dbReference type="AlphaFoldDB" id="G6F072"/>
<feature type="transmembrane region" description="Helical" evidence="6">
    <location>
        <begin position="258"/>
        <end position="277"/>
    </location>
</feature>
<feature type="transmembrane region" description="Helical" evidence="6">
    <location>
        <begin position="102"/>
        <end position="121"/>
    </location>
</feature>
<feature type="transmembrane region" description="Helical" evidence="6">
    <location>
        <begin position="231"/>
        <end position="251"/>
    </location>
</feature>
<dbReference type="EMBL" id="AGFR01000007">
    <property type="protein sequence ID" value="EHD13944.1"/>
    <property type="molecule type" value="Genomic_DNA"/>
</dbReference>
<comment type="subcellular location">
    <subcellularLocation>
        <location evidence="1">Cell membrane</location>
        <topology evidence="1">Multi-pass membrane protein</topology>
    </subcellularLocation>
</comment>
<evidence type="ECO:0000256" key="3">
    <source>
        <dbReference type="ARBA" id="ARBA00022692"/>
    </source>
</evidence>
<organism evidence="8 9">
    <name type="scientific">Commensalibacter intestini A911</name>
    <dbReference type="NCBI Taxonomy" id="1088868"/>
    <lineage>
        <taxon>Bacteria</taxon>
        <taxon>Pseudomonadati</taxon>
        <taxon>Pseudomonadota</taxon>
        <taxon>Alphaproteobacteria</taxon>
        <taxon>Acetobacterales</taxon>
        <taxon>Acetobacteraceae</taxon>
    </lineage>
</organism>
<feature type="transmembrane region" description="Helical" evidence="6">
    <location>
        <begin position="133"/>
        <end position="151"/>
    </location>
</feature>
<dbReference type="InterPro" id="IPR050638">
    <property type="entry name" value="AA-Vitamin_Transporters"/>
</dbReference>
<feature type="transmembrane region" description="Helical" evidence="6">
    <location>
        <begin position="12"/>
        <end position="37"/>
    </location>
</feature>
<keyword evidence="4 6" id="KW-1133">Transmembrane helix</keyword>
<evidence type="ECO:0000256" key="4">
    <source>
        <dbReference type="ARBA" id="ARBA00022989"/>
    </source>
</evidence>
<proteinExistence type="predicted"/>
<feature type="transmembrane region" description="Helical" evidence="6">
    <location>
        <begin position="77"/>
        <end position="96"/>
    </location>
</feature>
<dbReference type="PANTHER" id="PTHR32322">
    <property type="entry name" value="INNER MEMBRANE TRANSPORTER"/>
    <property type="match status" value="1"/>
</dbReference>
<feature type="transmembrane region" description="Helical" evidence="6">
    <location>
        <begin position="283"/>
        <end position="301"/>
    </location>
</feature>
<dbReference type="GO" id="GO:0005886">
    <property type="term" value="C:plasma membrane"/>
    <property type="evidence" value="ECO:0007669"/>
    <property type="project" value="UniProtKB-SubCell"/>
</dbReference>
<sequence>MYIESPMPSQNHQFLGIIAVIIAAILWGTTGVSASFAPQVSPIAIGSMAMGVGGLLQAAIATNIIRSYRFNLYRQWPYVLCGALSVAIYPLVFYASMRMAGVTIGTVVSIGSAPLLSAVIEAIMEKAKFSTKWIIGATLGIIGIALLSLSGQEHHADQTQHPHLILGIGLALLAGLTYALYSWIARYLMQQNIPSKAAMGSIFGIGGLLLMPVLFMTGSAFLASWSNAAVGIYMALVPMFIGYICFGYGLARIAASTAITITLLEPIVAAFLAVIIIKESLSIMGWIGVILVFTCLVCVIMPSRKK</sequence>
<dbReference type="InterPro" id="IPR037185">
    <property type="entry name" value="EmrE-like"/>
</dbReference>
<feature type="domain" description="EamA" evidence="7">
    <location>
        <begin position="15"/>
        <end position="148"/>
    </location>
</feature>
<keyword evidence="3 6" id="KW-0812">Transmembrane</keyword>
<accession>G6F072</accession>
<reference evidence="8 9" key="1">
    <citation type="submission" date="2011-10" db="EMBL/GenBank/DDBJ databases">
        <title>Genome Sequence of Commensalibacter intestini A911, isolated from Drosophila gut.</title>
        <authorList>
            <person name="Lee W.-J."/>
            <person name="Kim E.-K."/>
        </authorList>
    </citation>
    <scope>NUCLEOTIDE SEQUENCE [LARGE SCALE GENOMIC DNA]</scope>
    <source>
        <strain evidence="8 9">A911</strain>
    </source>
</reference>
<evidence type="ECO:0000313" key="8">
    <source>
        <dbReference type="EMBL" id="EHD13944.1"/>
    </source>
</evidence>
<dbReference type="STRING" id="1088868.CIN_13030"/>
<gene>
    <name evidence="8" type="ORF">CIN_13030</name>
</gene>
<dbReference type="Proteomes" id="UP000005939">
    <property type="component" value="Unassembled WGS sequence"/>
</dbReference>
<name>G6F072_9PROT</name>
<dbReference type="InterPro" id="IPR000620">
    <property type="entry name" value="EamA_dom"/>
</dbReference>
<keyword evidence="2" id="KW-1003">Cell membrane</keyword>
<feature type="domain" description="EamA" evidence="7">
    <location>
        <begin position="166"/>
        <end position="300"/>
    </location>
</feature>
<dbReference type="eggNOG" id="COG0697">
    <property type="taxonomic scope" value="Bacteria"/>
</dbReference>
<evidence type="ECO:0000256" key="5">
    <source>
        <dbReference type="ARBA" id="ARBA00023136"/>
    </source>
</evidence>
<feature type="transmembrane region" description="Helical" evidence="6">
    <location>
        <begin position="202"/>
        <end position="225"/>
    </location>
</feature>
<evidence type="ECO:0000259" key="7">
    <source>
        <dbReference type="Pfam" id="PF00892"/>
    </source>
</evidence>
<dbReference type="Pfam" id="PF00892">
    <property type="entry name" value="EamA"/>
    <property type="match status" value="2"/>
</dbReference>
<feature type="transmembrane region" description="Helical" evidence="6">
    <location>
        <begin position="163"/>
        <end position="181"/>
    </location>
</feature>
<dbReference type="PANTHER" id="PTHR32322:SF18">
    <property type="entry name" value="S-ADENOSYLMETHIONINE_S-ADENOSYLHOMOCYSTEINE TRANSPORTER"/>
    <property type="match status" value="1"/>
</dbReference>
<protein>
    <submittedName>
        <fullName evidence="8">Drug/metabolite transporter superfamily protein</fullName>
    </submittedName>
</protein>
<evidence type="ECO:0000256" key="2">
    <source>
        <dbReference type="ARBA" id="ARBA00022475"/>
    </source>
</evidence>